<dbReference type="Gene3D" id="3.30.565.10">
    <property type="entry name" value="Histidine kinase-like ATPase, C-terminal domain"/>
    <property type="match status" value="1"/>
</dbReference>
<dbReference type="SUPFAM" id="SSF158472">
    <property type="entry name" value="HAMP domain-like"/>
    <property type="match status" value="1"/>
</dbReference>
<dbReference type="AlphaFoldDB" id="D3FDG0"/>
<dbReference type="PANTHER" id="PTHR44936">
    <property type="entry name" value="SENSOR PROTEIN CREC"/>
    <property type="match status" value="1"/>
</dbReference>
<evidence type="ECO:0000256" key="2">
    <source>
        <dbReference type="ARBA" id="ARBA00004651"/>
    </source>
</evidence>
<dbReference type="Pfam" id="PF00672">
    <property type="entry name" value="HAMP"/>
    <property type="match status" value="1"/>
</dbReference>
<dbReference type="RefSeq" id="WP_012936603.1">
    <property type="nucleotide sequence ID" value="NC_013739.1"/>
</dbReference>
<dbReference type="SMART" id="SM00304">
    <property type="entry name" value="HAMP"/>
    <property type="match status" value="1"/>
</dbReference>
<dbReference type="SUPFAM" id="SSF47384">
    <property type="entry name" value="Homodimeric domain of signal transducing histidine kinase"/>
    <property type="match status" value="1"/>
</dbReference>
<dbReference type="EC" id="2.7.13.3" evidence="3"/>
<dbReference type="PROSITE" id="PS50885">
    <property type="entry name" value="HAMP"/>
    <property type="match status" value="1"/>
</dbReference>
<keyword evidence="8" id="KW-0547">Nucleotide-binding</keyword>
<dbReference type="GO" id="GO:0005886">
    <property type="term" value="C:plasma membrane"/>
    <property type="evidence" value="ECO:0007669"/>
    <property type="project" value="UniProtKB-SubCell"/>
</dbReference>
<dbReference type="CDD" id="cd06225">
    <property type="entry name" value="HAMP"/>
    <property type="match status" value="1"/>
</dbReference>
<keyword evidence="13" id="KW-0472">Membrane</keyword>
<keyword evidence="7 13" id="KW-0812">Transmembrane</keyword>
<evidence type="ECO:0000256" key="13">
    <source>
        <dbReference type="SAM" id="Phobius"/>
    </source>
</evidence>
<keyword evidence="17" id="KW-1185">Reference proteome</keyword>
<evidence type="ECO:0000256" key="1">
    <source>
        <dbReference type="ARBA" id="ARBA00000085"/>
    </source>
</evidence>
<name>D3FDG0_CONWI</name>
<dbReference type="SMART" id="SM00388">
    <property type="entry name" value="HisKA"/>
    <property type="match status" value="1"/>
</dbReference>
<evidence type="ECO:0000256" key="5">
    <source>
        <dbReference type="ARBA" id="ARBA00022553"/>
    </source>
</evidence>
<feature type="domain" description="HAMP" evidence="15">
    <location>
        <begin position="156"/>
        <end position="208"/>
    </location>
</feature>
<dbReference type="GO" id="GO:0000155">
    <property type="term" value="F:phosphorelay sensor kinase activity"/>
    <property type="evidence" value="ECO:0007669"/>
    <property type="project" value="InterPro"/>
</dbReference>
<evidence type="ECO:0000256" key="10">
    <source>
        <dbReference type="ARBA" id="ARBA00022840"/>
    </source>
</evidence>
<dbReference type="PANTHER" id="PTHR44936:SF9">
    <property type="entry name" value="SENSOR PROTEIN CREC"/>
    <property type="match status" value="1"/>
</dbReference>
<dbReference type="SMART" id="SM00387">
    <property type="entry name" value="HATPase_c"/>
    <property type="match status" value="1"/>
</dbReference>
<dbReference type="EMBL" id="CP001854">
    <property type="protein sequence ID" value="ADB53552.1"/>
    <property type="molecule type" value="Genomic_DNA"/>
</dbReference>
<keyword evidence="12" id="KW-0902">Two-component regulatory system</keyword>
<keyword evidence="10" id="KW-0067">ATP-binding</keyword>
<evidence type="ECO:0000256" key="9">
    <source>
        <dbReference type="ARBA" id="ARBA00022777"/>
    </source>
</evidence>
<dbReference type="eggNOG" id="COG2205">
    <property type="taxonomic scope" value="Bacteria"/>
</dbReference>
<keyword evidence="11 13" id="KW-1133">Transmembrane helix</keyword>
<keyword evidence="5" id="KW-0597">Phosphoprotein</keyword>
<accession>D3FDG0</accession>
<keyword evidence="4" id="KW-1003">Cell membrane</keyword>
<reference evidence="17" key="2">
    <citation type="submission" date="2010-01" db="EMBL/GenBank/DDBJ databases">
        <title>The complete genome of Conexibacter woesei DSM 14684.</title>
        <authorList>
            <consortium name="US DOE Joint Genome Institute (JGI-PGF)"/>
            <person name="Lucas S."/>
            <person name="Copeland A."/>
            <person name="Lapidus A."/>
            <person name="Glavina del Rio T."/>
            <person name="Dalin E."/>
            <person name="Tice H."/>
            <person name="Bruce D."/>
            <person name="Goodwin L."/>
            <person name="Pitluck S."/>
            <person name="Kyrpides N."/>
            <person name="Mavromatis K."/>
            <person name="Ivanova N."/>
            <person name="Mikhailova N."/>
            <person name="Chertkov O."/>
            <person name="Brettin T."/>
            <person name="Detter J.C."/>
            <person name="Han C."/>
            <person name="Larimer F."/>
            <person name="Land M."/>
            <person name="Hauser L."/>
            <person name="Markowitz V."/>
            <person name="Cheng J.-F."/>
            <person name="Hugenholtz P."/>
            <person name="Woyke T."/>
            <person name="Wu D."/>
            <person name="Pukall R."/>
            <person name="Steenblock K."/>
            <person name="Schneider S."/>
            <person name="Klenk H.-P."/>
            <person name="Eisen J.A."/>
        </authorList>
    </citation>
    <scope>NUCLEOTIDE SEQUENCE [LARGE SCALE GENOMIC DNA]</scope>
    <source>
        <strain evidence="17">DSM 14684 / CIP 108061 / JCM 11494 / NBRC 100937 / ID131577</strain>
    </source>
</reference>
<dbReference type="Proteomes" id="UP000008229">
    <property type="component" value="Chromosome"/>
</dbReference>
<dbReference type="Gene3D" id="1.10.287.130">
    <property type="match status" value="1"/>
</dbReference>
<dbReference type="InterPro" id="IPR003660">
    <property type="entry name" value="HAMP_dom"/>
</dbReference>
<dbReference type="OrthoDB" id="9786919at2"/>
<dbReference type="GO" id="GO:0005524">
    <property type="term" value="F:ATP binding"/>
    <property type="evidence" value="ECO:0007669"/>
    <property type="project" value="UniProtKB-KW"/>
</dbReference>
<keyword evidence="9 16" id="KW-0418">Kinase</keyword>
<evidence type="ECO:0000256" key="7">
    <source>
        <dbReference type="ARBA" id="ARBA00022692"/>
    </source>
</evidence>
<dbReference type="InterPro" id="IPR003594">
    <property type="entry name" value="HATPase_dom"/>
</dbReference>
<dbReference type="InterPro" id="IPR050980">
    <property type="entry name" value="2C_sensor_his_kinase"/>
</dbReference>
<keyword evidence="6" id="KW-0808">Transferase</keyword>
<evidence type="ECO:0000256" key="8">
    <source>
        <dbReference type="ARBA" id="ARBA00022741"/>
    </source>
</evidence>
<evidence type="ECO:0000256" key="12">
    <source>
        <dbReference type="ARBA" id="ARBA00023012"/>
    </source>
</evidence>
<evidence type="ECO:0000256" key="3">
    <source>
        <dbReference type="ARBA" id="ARBA00012438"/>
    </source>
</evidence>
<feature type="transmembrane region" description="Helical" evidence="13">
    <location>
        <begin position="136"/>
        <end position="155"/>
    </location>
</feature>
<evidence type="ECO:0000256" key="6">
    <source>
        <dbReference type="ARBA" id="ARBA00022679"/>
    </source>
</evidence>
<dbReference type="SUPFAM" id="SSF55874">
    <property type="entry name" value="ATPase domain of HSP90 chaperone/DNA topoisomerase II/histidine kinase"/>
    <property type="match status" value="1"/>
</dbReference>
<dbReference type="KEGG" id="cwo:Cwoe_5143"/>
<dbReference type="HOGENOM" id="CLU_000445_89_4_11"/>
<comment type="catalytic activity">
    <reaction evidence="1">
        <text>ATP + protein L-histidine = ADP + protein N-phospho-L-histidine.</text>
        <dbReference type="EC" id="2.7.13.3"/>
    </reaction>
</comment>
<organism evidence="16 17">
    <name type="scientific">Conexibacter woesei (strain DSM 14684 / CCUG 47730 / CIP 108061 / JCM 11494 / NBRC 100937 / ID131577)</name>
    <dbReference type="NCBI Taxonomy" id="469383"/>
    <lineage>
        <taxon>Bacteria</taxon>
        <taxon>Bacillati</taxon>
        <taxon>Actinomycetota</taxon>
        <taxon>Thermoleophilia</taxon>
        <taxon>Solirubrobacterales</taxon>
        <taxon>Conexibacteraceae</taxon>
        <taxon>Conexibacter</taxon>
    </lineage>
</organism>
<evidence type="ECO:0000313" key="16">
    <source>
        <dbReference type="EMBL" id="ADB53552.1"/>
    </source>
</evidence>
<comment type="subcellular location">
    <subcellularLocation>
        <location evidence="2">Cell membrane</location>
        <topology evidence="2">Multi-pass membrane protein</topology>
    </subcellularLocation>
</comment>
<proteinExistence type="predicted"/>
<gene>
    <name evidence="16" type="ordered locus">Cwoe_5143</name>
</gene>
<dbReference type="Pfam" id="PF02518">
    <property type="entry name" value="HATPase_c"/>
    <property type="match status" value="1"/>
</dbReference>
<dbReference type="Pfam" id="PF00512">
    <property type="entry name" value="HisKA"/>
    <property type="match status" value="1"/>
</dbReference>
<protein>
    <recommendedName>
        <fullName evidence="3">histidine kinase</fullName>
        <ecNumber evidence="3">2.7.13.3</ecNumber>
    </recommendedName>
</protein>
<evidence type="ECO:0000256" key="11">
    <source>
        <dbReference type="ARBA" id="ARBA00022989"/>
    </source>
</evidence>
<reference evidence="16 17" key="1">
    <citation type="journal article" date="2010" name="Stand. Genomic Sci.">
        <title>Complete genome sequence of Conexibacter woesei type strain (ID131577).</title>
        <authorList>
            <person name="Pukall R."/>
            <person name="Lapidus A."/>
            <person name="Glavina Del Rio T."/>
            <person name="Copeland A."/>
            <person name="Tice H."/>
            <person name="Cheng J.-F."/>
            <person name="Lucas S."/>
            <person name="Chen F."/>
            <person name="Nolan M."/>
            <person name="Bruce D."/>
            <person name="Goodwin L."/>
            <person name="Pitluck S."/>
            <person name="Mavromatis K."/>
            <person name="Ivanova N."/>
            <person name="Ovchinnikova G."/>
            <person name="Pati A."/>
            <person name="Chen A."/>
            <person name="Palaniappan K."/>
            <person name="Land M."/>
            <person name="Hauser L."/>
            <person name="Chang Y.-J."/>
            <person name="Jeffries C.D."/>
            <person name="Chain P."/>
            <person name="Meincke L."/>
            <person name="Sims D."/>
            <person name="Brettin T."/>
            <person name="Detter J.C."/>
            <person name="Rohde M."/>
            <person name="Goeker M."/>
            <person name="Bristow J."/>
            <person name="Eisen J.A."/>
            <person name="Markowitz V."/>
            <person name="Kyrpides N.C."/>
            <person name="Klenk H.-P."/>
            <person name="Hugenholtz P."/>
        </authorList>
    </citation>
    <scope>NUCLEOTIDE SEQUENCE [LARGE SCALE GENOMIC DNA]</scope>
    <source>
        <strain evidence="17">DSM 14684 / CIP 108061 / JCM 11494 / NBRC 100937 / ID131577</strain>
    </source>
</reference>
<sequence length="410" mass="43370" precursor="true">MMRLRTSLAWRLALTIAAIAATLSASIGVAVYERTARDRTTRARDAQAERATLAAALVRTTGQTLPGAEIDTRRAPLPLRRAVGRGNVATFRTGGDRPFMWAGAPLSDGERIGRGVYVRQPIVQDVRALGQLRDTLLITGVAGTLIAALIGVVLAKGLSRRLQRAADVADRVAAGDYDARIQSTGRDEVARLGHAVDAMSDALAARLEREQRFAADAAHELRTPLTALTTAAELLDDGRPAQIVRERVAALRTLVADLLELAHLDAGTDRPAALESFDLVPWLDELVAERAPGATVEPTDAGSVVTDPRHLERIVGNLLDNATRHGAPPIVVRLDGDAIEVRDHGDGYPDDLLRDGPHRFRANGSGAAGSGLGLAIAEGHAAAIGARLTFANDQRGGAVARLALDNGSRP</sequence>
<dbReference type="InterPro" id="IPR003661">
    <property type="entry name" value="HisK_dim/P_dom"/>
</dbReference>
<dbReference type="CDD" id="cd00082">
    <property type="entry name" value="HisKA"/>
    <property type="match status" value="1"/>
</dbReference>
<dbReference type="InterPro" id="IPR036890">
    <property type="entry name" value="HATPase_C_sf"/>
</dbReference>
<dbReference type="InterPro" id="IPR036097">
    <property type="entry name" value="HisK_dim/P_sf"/>
</dbReference>
<dbReference type="InterPro" id="IPR005467">
    <property type="entry name" value="His_kinase_dom"/>
</dbReference>
<evidence type="ECO:0000259" key="15">
    <source>
        <dbReference type="PROSITE" id="PS50885"/>
    </source>
</evidence>
<feature type="domain" description="Histidine kinase" evidence="14">
    <location>
        <begin position="216"/>
        <end position="408"/>
    </location>
</feature>
<evidence type="ECO:0000256" key="4">
    <source>
        <dbReference type="ARBA" id="ARBA00022475"/>
    </source>
</evidence>
<dbReference type="STRING" id="469383.Cwoe_5143"/>
<evidence type="ECO:0000313" key="17">
    <source>
        <dbReference type="Proteomes" id="UP000008229"/>
    </source>
</evidence>
<dbReference type="PROSITE" id="PS50109">
    <property type="entry name" value="HIS_KIN"/>
    <property type="match status" value="1"/>
</dbReference>
<dbReference type="Gene3D" id="6.10.340.10">
    <property type="match status" value="1"/>
</dbReference>
<evidence type="ECO:0000259" key="14">
    <source>
        <dbReference type="PROSITE" id="PS50109"/>
    </source>
</evidence>